<dbReference type="OrthoDB" id="371763at2157"/>
<sequence length="66" mass="8009">MKTIQLRDETYRMLSKLKEIKKARSFDEIVFELLIKELGVETEMFGVDRGKIRPFSPEDRMEDREW</sequence>
<evidence type="ECO:0000313" key="3">
    <source>
        <dbReference type="Proteomes" id="UP000277582"/>
    </source>
</evidence>
<dbReference type="AlphaFoldDB" id="A0A429GZ56"/>
<dbReference type="Pfam" id="PF02697">
    <property type="entry name" value="VAPB_antitox"/>
    <property type="match status" value="1"/>
</dbReference>
<dbReference type="InterPro" id="IPR003847">
    <property type="entry name" value="Put_antitoxin"/>
</dbReference>
<protein>
    <submittedName>
        <fullName evidence="2">VapB-type antitoxin</fullName>
    </submittedName>
</protein>
<keyword evidence="3" id="KW-1185">Reference proteome</keyword>
<dbReference type="Proteomes" id="UP000277582">
    <property type="component" value="Unassembled WGS sequence"/>
</dbReference>
<proteinExistence type="predicted"/>
<dbReference type="RefSeq" id="WP_125670023.1">
    <property type="nucleotide sequence ID" value="NZ_RCOS01000003.1"/>
</dbReference>
<evidence type="ECO:0000256" key="1">
    <source>
        <dbReference type="ARBA" id="ARBA00022649"/>
    </source>
</evidence>
<comment type="caution">
    <text evidence="2">The sequence shown here is derived from an EMBL/GenBank/DDBJ whole genome shotgun (WGS) entry which is preliminary data.</text>
</comment>
<keyword evidence="1" id="KW-1277">Toxin-antitoxin system</keyword>
<reference evidence="2 3" key="1">
    <citation type="submission" date="2018-10" db="EMBL/GenBank/DDBJ databases">
        <title>Co-occurring genomic capacity for anaerobic methane metabolism and dissimilatory sulfite reduction discovered in the Korarchaeota.</title>
        <authorList>
            <person name="Mckay L.J."/>
            <person name="Dlakic M."/>
            <person name="Fields M.W."/>
            <person name="Delmont T.O."/>
            <person name="Eren A.M."/>
            <person name="Jay Z.J."/>
            <person name="Klingelsmith K.B."/>
            <person name="Rusch D.B."/>
            <person name="Inskeep W.P."/>
        </authorList>
    </citation>
    <scope>NUCLEOTIDE SEQUENCE [LARGE SCALE GENOMIC DNA]</scope>
    <source>
        <strain evidence="2 3">MDKW</strain>
    </source>
</reference>
<evidence type="ECO:0000313" key="2">
    <source>
        <dbReference type="EMBL" id="RSN79089.1"/>
    </source>
</evidence>
<gene>
    <name evidence="2" type="ORF">D6D85_00195</name>
</gene>
<organism evidence="2 3">
    <name type="scientific">Candidatus Methanodesulfokora washburnensis</name>
    <dbReference type="NCBI Taxonomy" id="2478471"/>
    <lineage>
        <taxon>Archaea</taxon>
        <taxon>Thermoproteota</taxon>
        <taxon>Candidatus Korarchaeia</taxon>
        <taxon>Candidatus Korarchaeia incertae sedis</taxon>
        <taxon>Candidatus Methanodesulfokora</taxon>
    </lineage>
</organism>
<accession>A0A429GZ56</accession>
<name>A0A429GZ56_9CREN</name>
<dbReference type="EMBL" id="RCOS01000003">
    <property type="protein sequence ID" value="RSN79089.1"/>
    <property type="molecule type" value="Genomic_DNA"/>
</dbReference>